<evidence type="ECO:0000256" key="4">
    <source>
        <dbReference type="ARBA" id="ARBA00022692"/>
    </source>
</evidence>
<feature type="transmembrane region" description="Helical" evidence="7">
    <location>
        <begin position="7"/>
        <end position="37"/>
    </location>
</feature>
<dbReference type="GO" id="GO:0070069">
    <property type="term" value="C:cytochrome complex"/>
    <property type="evidence" value="ECO:0007669"/>
    <property type="project" value="TreeGrafter"/>
</dbReference>
<dbReference type="RefSeq" id="WP_006871102.1">
    <property type="nucleotide sequence ID" value="NZ_JH413823.1"/>
</dbReference>
<evidence type="ECO:0008006" key="10">
    <source>
        <dbReference type="Google" id="ProtNLM"/>
    </source>
</evidence>
<keyword evidence="4 7" id="KW-0812">Transmembrane</keyword>
<sequence>MGIDLPLIWFLIIGFGLMMYIIMDGFDLGIGILFPFISDRKERDLMMNTVAPVWDGNETWLVLGGVGFLAAFPQAYAIILTALYMPLIFMLCGLIWRGVAFEFRFKATDNHKPFWDKAFIGGSYIATFFQGVSLGAFINGFKLKSQVQGLVFNGGSLDWFTPFSLFTGFGLVVAYALLGCTWLIMKTEEQLQKKMIKIAKPILCLLLLVMVIVSIWTPLSHEYIAERWFSMPNVFFLAPLPLLAFVAAYIMLRKLRHETHVAPFLLALVILFLGYMGLAISLWPNIIPPNISMRDVAAPEQSMGFALVGALFIIPFILVYTSWAYYVFRGKVNSNEGYH</sequence>
<evidence type="ECO:0000256" key="6">
    <source>
        <dbReference type="ARBA" id="ARBA00023136"/>
    </source>
</evidence>
<evidence type="ECO:0000256" key="3">
    <source>
        <dbReference type="ARBA" id="ARBA00022475"/>
    </source>
</evidence>
<dbReference type="STRING" id="658187.LDG_7183"/>
<dbReference type="GO" id="GO:0005886">
    <property type="term" value="C:plasma membrane"/>
    <property type="evidence" value="ECO:0007669"/>
    <property type="project" value="UniProtKB-SubCell"/>
</dbReference>
<feature type="transmembrane region" description="Helical" evidence="7">
    <location>
        <begin position="118"/>
        <end position="139"/>
    </location>
</feature>
<accession>G9EPJ7</accession>
<keyword evidence="3" id="KW-1003">Cell membrane</keyword>
<evidence type="ECO:0000256" key="7">
    <source>
        <dbReference type="SAM" id="Phobius"/>
    </source>
</evidence>
<evidence type="ECO:0000313" key="9">
    <source>
        <dbReference type="Proteomes" id="UP000002770"/>
    </source>
</evidence>
<dbReference type="InParanoid" id="G9EPJ7"/>
<feature type="transmembrane region" description="Helical" evidence="7">
    <location>
        <begin position="228"/>
        <end position="252"/>
    </location>
</feature>
<evidence type="ECO:0000256" key="5">
    <source>
        <dbReference type="ARBA" id="ARBA00022989"/>
    </source>
</evidence>
<feature type="transmembrane region" description="Helical" evidence="7">
    <location>
        <begin position="264"/>
        <end position="283"/>
    </location>
</feature>
<organism evidence="8 9">
    <name type="scientific">Legionella drancourtii LLAP12</name>
    <dbReference type="NCBI Taxonomy" id="658187"/>
    <lineage>
        <taxon>Bacteria</taxon>
        <taxon>Pseudomonadati</taxon>
        <taxon>Pseudomonadota</taxon>
        <taxon>Gammaproteobacteria</taxon>
        <taxon>Legionellales</taxon>
        <taxon>Legionellaceae</taxon>
        <taxon>Legionella</taxon>
    </lineage>
</organism>
<feature type="transmembrane region" description="Helical" evidence="7">
    <location>
        <begin position="75"/>
        <end position="97"/>
    </location>
</feature>
<dbReference type="eggNOG" id="COG1294">
    <property type="taxonomic scope" value="Bacteria"/>
</dbReference>
<comment type="subcellular location">
    <subcellularLocation>
        <location evidence="1">Cell membrane</location>
        <topology evidence="1">Multi-pass membrane protein</topology>
    </subcellularLocation>
</comment>
<dbReference type="GO" id="GO:0019646">
    <property type="term" value="P:aerobic electron transport chain"/>
    <property type="evidence" value="ECO:0007669"/>
    <property type="project" value="TreeGrafter"/>
</dbReference>
<reference evidence="8 9" key="1">
    <citation type="journal article" date="2011" name="BMC Genomics">
        <title>Insight into cross-talk between intra-amoebal pathogens.</title>
        <authorList>
            <person name="Gimenez G."/>
            <person name="Bertelli C."/>
            <person name="Moliner C."/>
            <person name="Robert C."/>
            <person name="Raoult D."/>
            <person name="Fournier P.E."/>
            <person name="Greub G."/>
        </authorList>
    </citation>
    <scope>NUCLEOTIDE SEQUENCE [LARGE SCALE GENOMIC DNA]</scope>
    <source>
        <strain evidence="8 9">LLAP12</strain>
    </source>
</reference>
<dbReference type="GO" id="GO:0009055">
    <property type="term" value="F:electron transfer activity"/>
    <property type="evidence" value="ECO:0007669"/>
    <property type="project" value="TreeGrafter"/>
</dbReference>
<proteinExistence type="inferred from homology"/>
<dbReference type="PIRSF" id="PIRSF000267">
    <property type="entry name" value="Cyt_oxidse_sub2"/>
    <property type="match status" value="1"/>
</dbReference>
<protein>
    <recommendedName>
        <fullName evidence="10">Cytochrome d ubiquinol oxidase subunit II</fullName>
    </recommendedName>
</protein>
<evidence type="ECO:0000256" key="2">
    <source>
        <dbReference type="ARBA" id="ARBA00007543"/>
    </source>
</evidence>
<keyword evidence="9" id="KW-1185">Reference proteome</keyword>
<dbReference type="NCBIfam" id="TIGR00203">
    <property type="entry name" value="cydB"/>
    <property type="match status" value="1"/>
</dbReference>
<dbReference type="Proteomes" id="UP000002770">
    <property type="component" value="Unassembled WGS sequence"/>
</dbReference>
<dbReference type="EMBL" id="JH413823">
    <property type="protein sequence ID" value="EHL30820.1"/>
    <property type="molecule type" value="Genomic_DNA"/>
</dbReference>
<dbReference type="AlphaFoldDB" id="G9EPJ7"/>
<gene>
    <name evidence="8" type="ORF">LDG_7183</name>
</gene>
<evidence type="ECO:0000313" key="8">
    <source>
        <dbReference type="EMBL" id="EHL30820.1"/>
    </source>
</evidence>
<feature type="transmembrane region" description="Helical" evidence="7">
    <location>
        <begin position="197"/>
        <end position="216"/>
    </location>
</feature>
<feature type="transmembrane region" description="Helical" evidence="7">
    <location>
        <begin position="159"/>
        <end position="185"/>
    </location>
</feature>
<dbReference type="InterPro" id="IPR003317">
    <property type="entry name" value="Cyt-d_oxidase_su2"/>
</dbReference>
<keyword evidence="5 7" id="KW-1133">Transmembrane helix</keyword>
<dbReference type="OrthoDB" id="9776710at2"/>
<name>G9EPJ7_9GAMM</name>
<feature type="transmembrane region" description="Helical" evidence="7">
    <location>
        <begin position="303"/>
        <end position="328"/>
    </location>
</feature>
<dbReference type="Pfam" id="PF02322">
    <property type="entry name" value="Cyt_bd_oxida_II"/>
    <property type="match status" value="1"/>
</dbReference>
<dbReference type="GO" id="GO:0016682">
    <property type="term" value="F:oxidoreductase activity, acting on diphenols and related substances as donors, oxygen as acceptor"/>
    <property type="evidence" value="ECO:0007669"/>
    <property type="project" value="TreeGrafter"/>
</dbReference>
<dbReference type="PANTHER" id="PTHR43141">
    <property type="entry name" value="CYTOCHROME BD2 SUBUNIT II"/>
    <property type="match status" value="1"/>
</dbReference>
<dbReference type="HOGENOM" id="CLU_049294_1_0_6"/>
<comment type="similarity">
    <text evidence="2">Belongs to the cytochrome ubiquinol oxidase subunit 2 family.</text>
</comment>
<keyword evidence="6 7" id="KW-0472">Membrane</keyword>
<dbReference type="PANTHER" id="PTHR43141:SF4">
    <property type="entry name" value="CYTOCHROME BD2 SUBUNIT II"/>
    <property type="match status" value="1"/>
</dbReference>
<evidence type="ECO:0000256" key="1">
    <source>
        <dbReference type="ARBA" id="ARBA00004651"/>
    </source>
</evidence>